<dbReference type="Gene3D" id="3.30.70.270">
    <property type="match status" value="1"/>
</dbReference>
<keyword evidence="6" id="KW-1185">Reference proteome</keyword>
<dbReference type="CDD" id="cd01948">
    <property type="entry name" value="EAL"/>
    <property type="match status" value="1"/>
</dbReference>
<dbReference type="SUPFAM" id="SSF55073">
    <property type="entry name" value="Nucleotide cyclase"/>
    <property type="match status" value="1"/>
</dbReference>
<dbReference type="SMART" id="SM00267">
    <property type="entry name" value="GGDEF"/>
    <property type="match status" value="1"/>
</dbReference>
<dbReference type="InterPro" id="IPR000014">
    <property type="entry name" value="PAS"/>
</dbReference>
<feature type="domain" description="GGDEF" evidence="4">
    <location>
        <begin position="196"/>
        <end position="329"/>
    </location>
</feature>
<dbReference type="InterPro" id="IPR052155">
    <property type="entry name" value="Biofilm_reg_signaling"/>
</dbReference>
<dbReference type="PROSITE" id="PS50887">
    <property type="entry name" value="GGDEF"/>
    <property type="match status" value="1"/>
</dbReference>
<evidence type="ECO:0000259" key="4">
    <source>
        <dbReference type="PROSITE" id="PS50887"/>
    </source>
</evidence>
<feature type="domain" description="PAS" evidence="1">
    <location>
        <begin position="49"/>
        <end position="85"/>
    </location>
</feature>
<dbReference type="NCBIfam" id="TIGR00229">
    <property type="entry name" value="sensory_box"/>
    <property type="match status" value="1"/>
</dbReference>
<dbReference type="Pfam" id="PF08448">
    <property type="entry name" value="PAS_4"/>
    <property type="match status" value="1"/>
</dbReference>
<dbReference type="SUPFAM" id="SSF55785">
    <property type="entry name" value="PYP-like sensor domain (PAS domain)"/>
    <property type="match status" value="1"/>
</dbReference>
<dbReference type="InterPro" id="IPR000160">
    <property type="entry name" value="GGDEF_dom"/>
</dbReference>
<dbReference type="Pfam" id="PF00563">
    <property type="entry name" value="EAL"/>
    <property type="match status" value="1"/>
</dbReference>
<dbReference type="InterPro" id="IPR035919">
    <property type="entry name" value="EAL_sf"/>
</dbReference>
<dbReference type="PROSITE" id="PS50883">
    <property type="entry name" value="EAL"/>
    <property type="match status" value="1"/>
</dbReference>
<dbReference type="PANTHER" id="PTHR44757:SF4">
    <property type="entry name" value="DIGUANYLATE CYCLASE DGCE-RELATED"/>
    <property type="match status" value="1"/>
</dbReference>
<feature type="domain" description="PAC" evidence="2">
    <location>
        <begin position="111"/>
        <end position="164"/>
    </location>
</feature>
<dbReference type="Pfam" id="PF00990">
    <property type="entry name" value="GGDEF"/>
    <property type="match status" value="1"/>
</dbReference>
<dbReference type="InterPro" id="IPR001633">
    <property type="entry name" value="EAL_dom"/>
</dbReference>
<reference evidence="5 6" key="1">
    <citation type="submission" date="2022-08" db="EMBL/GenBank/DDBJ databases">
        <title>Polyphasic taxonomy analysis of Qipengyuania sp.RS5-5.</title>
        <authorList>
            <person name="Xamxidin M."/>
            <person name="Wu M."/>
        </authorList>
    </citation>
    <scope>NUCLEOTIDE SEQUENCE [LARGE SCALE GENOMIC DNA]</scope>
    <source>
        <strain evidence="5 6">RS5-5</strain>
    </source>
</reference>
<dbReference type="InterPro" id="IPR013656">
    <property type="entry name" value="PAS_4"/>
</dbReference>
<dbReference type="PANTHER" id="PTHR44757">
    <property type="entry name" value="DIGUANYLATE CYCLASE DGCP"/>
    <property type="match status" value="1"/>
</dbReference>
<gene>
    <name evidence="5" type="ORF">NSO95_11880</name>
</gene>
<dbReference type="InterPro" id="IPR000700">
    <property type="entry name" value="PAS-assoc_C"/>
</dbReference>
<dbReference type="CDD" id="cd00130">
    <property type="entry name" value="PAS"/>
    <property type="match status" value="1"/>
</dbReference>
<dbReference type="Gene3D" id="3.20.20.450">
    <property type="entry name" value="EAL domain"/>
    <property type="match status" value="1"/>
</dbReference>
<evidence type="ECO:0000259" key="2">
    <source>
        <dbReference type="PROSITE" id="PS50113"/>
    </source>
</evidence>
<sequence>MGKAGFFAKMAGARQVEAAEEELAPIAATDIAARVGLLDTLEELRLGWFWATDAKGRMIYLSDSATQVIGGSAQSVIGKPLGELFVADRHDDPDRAERPLPFLISARHSFADLPARLAIAGGKDEYWWSITGKPHFDSEGNFLGYRGAAKDITLTRERERDASRLAQYDTLTGLANRHRMERRLKTTLTAYKAAKRSCALLMMDLDRFKQVNDTLGHPAGDELLKQVAQRLGKVIGSEGEIGRLGGDEFQVILPDIDDRGRLGDLSQRLIQMISQPYSIDGNRAIIGASVGIAIAPYDGLEADDLVSSADLALYAAKGGGRGQFRFYSSELKAGARLRKQIEEDLRDAIQQDELDMYYQPLVEAGTGLVRGFEALMRWSHRENGWISPGTFIPIAEETGVINDLGDWALQRACRDATAWPGELTVSVNVSAVQFSNVDFSSNVQRILEITGLPAAQLILEITESVFMADPHATQRMFEKLKRLGVGLALDDFGTGYSSMSYLSRAPFDKIKIDQSFVRGATEDGNNNAAIITAIVGLAKALGMETVAEGVEAQDELDLVTRHGATLIQGYVYAKALPQDEVLQRLTLGGFNYEVIGPSKHRAERKTVFRRVGVIHEDHRYEAMLRNLSRTGAMIEGILNVPKGTDLVLDLGEGQLVVAKVRRSRDAMQGLEFETALVSDGADGLCTRHRISPYSLAAAGMPLQALPPGYYPLVGNDRQDGPKSRPQFMEVQTSFSTKRGI</sequence>
<dbReference type="EMBL" id="JANKHH010000006">
    <property type="protein sequence ID" value="MCR2834648.1"/>
    <property type="molecule type" value="Genomic_DNA"/>
</dbReference>
<evidence type="ECO:0000313" key="5">
    <source>
        <dbReference type="EMBL" id="MCR2834648.1"/>
    </source>
</evidence>
<comment type="caution">
    <text evidence="5">The sequence shown here is derived from an EMBL/GenBank/DDBJ whole genome shotgun (WGS) entry which is preliminary data.</text>
</comment>
<dbReference type="SUPFAM" id="SSF141868">
    <property type="entry name" value="EAL domain-like"/>
    <property type="match status" value="1"/>
</dbReference>
<evidence type="ECO:0000259" key="1">
    <source>
        <dbReference type="PROSITE" id="PS50112"/>
    </source>
</evidence>
<protein>
    <submittedName>
        <fullName evidence="5">EAL domain-containing protein</fullName>
    </submittedName>
</protein>
<accession>A0ABT1XSL2</accession>
<name>A0ABT1XSL2_9SPHN</name>
<dbReference type="RefSeq" id="WP_257596484.1">
    <property type="nucleotide sequence ID" value="NZ_JANKHH010000006.1"/>
</dbReference>
<organism evidence="5 6">
    <name type="scientific">Parerythrobacter lacustris</name>
    <dbReference type="NCBI Taxonomy" id="2969984"/>
    <lineage>
        <taxon>Bacteria</taxon>
        <taxon>Pseudomonadati</taxon>
        <taxon>Pseudomonadota</taxon>
        <taxon>Alphaproteobacteria</taxon>
        <taxon>Sphingomonadales</taxon>
        <taxon>Erythrobacteraceae</taxon>
        <taxon>Parerythrobacter</taxon>
    </lineage>
</organism>
<dbReference type="PROSITE" id="PS50113">
    <property type="entry name" value="PAC"/>
    <property type="match status" value="1"/>
</dbReference>
<dbReference type="Proteomes" id="UP001206067">
    <property type="component" value="Unassembled WGS sequence"/>
</dbReference>
<dbReference type="PROSITE" id="PS50112">
    <property type="entry name" value="PAS"/>
    <property type="match status" value="1"/>
</dbReference>
<dbReference type="CDD" id="cd01949">
    <property type="entry name" value="GGDEF"/>
    <property type="match status" value="1"/>
</dbReference>
<dbReference type="Gene3D" id="3.30.450.20">
    <property type="entry name" value="PAS domain"/>
    <property type="match status" value="1"/>
</dbReference>
<dbReference type="InterPro" id="IPR043128">
    <property type="entry name" value="Rev_trsase/Diguanyl_cyclase"/>
</dbReference>
<evidence type="ECO:0000313" key="6">
    <source>
        <dbReference type="Proteomes" id="UP001206067"/>
    </source>
</evidence>
<evidence type="ECO:0000259" key="3">
    <source>
        <dbReference type="PROSITE" id="PS50883"/>
    </source>
</evidence>
<dbReference type="InterPro" id="IPR029787">
    <property type="entry name" value="Nucleotide_cyclase"/>
</dbReference>
<dbReference type="SMART" id="SM00052">
    <property type="entry name" value="EAL"/>
    <property type="match status" value="1"/>
</dbReference>
<dbReference type="NCBIfam" id="TIGR00254">
    <property type="entry name" value="GGDEF"/>
    <property type="match status" value="1"/>
</dbReference>
<feature type="domain" description="EAL" evidence="3">
    <location>
        <begin position="338"/>
        <end position="589"/>
    </location>
</feature>
<proteinExistence type="predicted"/>
<dbReference type="InterPro" id="IPR035965">
    <property type="entry name" value="PAS-like_dom_sf"/>
</dbReference>